<dbReference type="InterPro" id="IPR023214">
    <property type="entry name" value="HAD_sf"/>
</dbReference>
<dbReference type="GO" id="GO:0016787">
    <property type="term" value="F:hydrolase activity"/>
    <property type="evidence" value="ECO:0007669"/>
    <property type="project" value="UniProtKB-KW"/>
</dbReference>
<gene>
    <name evidence="2" type="ORF">CGGC5_8214</name>
</gene>
<proteinExistence type="predicted"/>
<evidence type="ECO:0000313" key="2">
    <source>
        <dbReference type="EMBL" id="ELA31664.1"/>
    </source>
</evidence>
<sequence length="143" mass="16025">MLYQAGVPEPRQLATDDDVAFIMERFMELEARPGIKECFTLLREAGFTVWAFTAGDAKRLRLDKRDPRAYKTQLESFGGEEAWFAAAHMWDASAAKGCGFKGAWCSIYEKEPCVDLFGEMDVMADELPEMARKIIAASEGKKA</sequence>
<dbReference type="AlphaFoldDB" id="L2FYZ8"/>
<accession>L2FYZ8</accession>
<dbReference type="HOGENOM" id="CLU_045011_2_0_1"/>
<dbReference type="InterPro" id="IPR051540">
    <property type="entry name" value="S-2-haloacid_dehalogenase"/>
</dbReference>
<name>L2FYZ8_COLFN</name>
<reference evidence="2" key="1">
    <citation type="submission" date="2012-08" db="EMBL/GenBank/DDBJ databases">
        <title>Genome analysis of Colletotrichum orbiculare and Colletotrichum fructicola.</title>
        <authorList>
            <person name="Gan P.H.P."/>
            <person name="Ikeda K."/>
            <person name="Irieda H."/>
            <person name="Narusaka M."/>
            <person name="O'Connell R.J."/>
            <person name="Narusaka Y."/>
            <person name="Takano Y."/>
            <person name="Kubo Y."/>
            <person name="Shirasu K."/>
        </authorList>
    </citation>
    <scope>NUCLEOTIDE SEQUENCE</scope>
    <source>
        <strain evidence="2">Nara gc5</strain>
    </source>
</reference>
<dbReference type="STRING" id="1213859.L2FYZ8"/>
<protein>
    <submittedName>
        <fullName evidence="2">2-haloalkanoic acid dehalogenase, putative</fullName>
    </submittedName>
</protein>
<keyword evidence="1" id="KW-0378">Hydrolase</keyword>
<dbReference type="SUPFAM" id="SSF56784">
    <property type="entry name" value="HAD-like"/>
    <property type="match status" value="1"/>
</dbReference>
<organism evidence="2">
    <name type="scientific">Colletotrichum fructicola (strain Nara gc5)</name>
    <name type="common">Anthracnose fungus</name>
    <name type="synonym">Colletotrichum gloeosporioides (strain Nara gc5)</name>
    <dbReference type="NCBI Taxonomy" id="1213859"/>
    <lineage>
        <taxon>Eukaryota</taxon>
        <taxon>Fungi</taxon>
        <taxon>Dikarya</taxon>
        <taxon>Ascomycota</taxon>
        <taxon>Pezizomycotina</taxon>
        <taxon>Sordariomycetes</taxon>
        <taxon>Hypocreomycetidae</taxon>
        <taxon>Glomerellales</taxon>
        <taxon>Glomerellaceae</taxon>
        <taxon>Colletotrichum</taxon>
        <taxon>Colletotrichum gloeosporioides species complex</taxon>
    </lineage>
</organism>
<evidence type="ECO:0000256" key="1">
    <source>
        <dbReference type="ARBA" id="ARBA00022801"/>
    </source>
</evidence>
<dbReference type="PANTHER" id="PTHR43316:SF4">
    <property type="entry name" value="ACID DEHALOGENASE, PUTATIVE (AFU_ORTHOLOGUE AFUA_8G05870)-RELATED"/>
    <property type="match status" value="1"/>
</dbReference>
<dbReference type="EMBL" id="KB020740">
    <property type="protein sequence ID" value="ELA31664.1"/>
    <property type="molecule type" value="Genomic_DNA"/>
</dbReference>
<dbReference type="Gene3D" id="3.40.50.1000">
    <property type="entry name" value="HAD superfamily/HAD-like"/>
    <property type="match status" value="1"/>
</dbReference>
<dbReference type="PANTHER" id="PTHR43316">
    <property type="entry name" value="HYDROLASE, HALOACID DELAHOGENASE-RELATED"/>
    <property type="match status" value="1"/>
</dbReference>
<dbReference type="InterPro" id="IPR036412">
    <property type="entry name" value="HAD-like_sf"/>
</dbReference>